<dbReference type="AlphaFoldDB" id="A0A1H8J8W4"/>
<feature type="transmembrane region" description="Helical" evidence="8">
    <location>
        <begin position="24"/>
        <end position="43"/>
    </location>
</feature>
<evidence type="ECO:0000256" key="2">
    <source>
        <dbReference type="ARBA" id="ARBA00022448"/>
    </source>
</evidence>
<feature type="transmembrane region" description="Helical" evidence="8">
    <location>
        <begin position="205"/>
        <end position="229"/>
    </location>
</feature>
<evidence type="ECO:0000256" key="8">
    <source>
        <dbReference type="SAM" id="Phobius"/>
    </source>
</evidence>
<dbReference type="Proteomes" id="UP000199054">
    <property type="component" value="Unassembled WGS sequence"/>
</dbReference>
<keyword evidence="2" id="KW-0813">Transport</keyword>
<protein>
    <submittedName>
        <fullName evidence="9">Serine transporter</fullName>
    </submittedName>
</protein>
<evidence type="ECO:0000313" key="9">
    <source>
        <dbReference type="EMBL" id="SEN77041.1"/>
    </source>
</evidence>
<feature type="transmembrane region" description="Helical" evidence="8">
    <location>
        <begin position="250"/>
        <end position="274"/>
    </location>
</feature>
<dbReference type="GO" id="GO:0005886">
    <property type="term" value="C:plasma membrane"/>
    <property type="evidence" value="ECO:0007669"/>
    <property type="project" value="UniProtKB-SubCell"/>
</dbReference>
<dbReference type="EMBL" id="FODE01000016">
    <property type="protein sequence ID" value="SEN77041.1"/>
    <property type="molecule type" value="Genomic_DNA"/>
</dbReference>
<proteinExistence type="predicted"/>
<keyword evidence="3" id="KW-1003">Cell membrane</keyword>
<gene>
    <name evidence="9" type="ORF">SAMN04489859_101622</name>
</gene>
<name>A0A1H8J8W4_9RHOB</name>
<dbReference type="InterPro" id="IPR018227">
    <property type="entry name" value="Amino_acid_transport_2"/>
</dbReference>
<dbReference type="GO" id="GO:0003333">
    <property type="term" value="P:amino acid transmembrane transport"/>
    <property type="evidence" value="ECO:0007669"/>
    <property type="project" value="InterPro"/>
</dbReference>
<feature type="transmembrane region" description="Helical" evidence="8">
    <location>
        <begin position="49"/>
        <end position="66"/>
    </location>
</feature>
<accession>A0A1H8J8W4</accession>
<evidence type="ECO:0000256" key="7">
    <source>
        <dbReference type="ARBA" id="ARBA00023136"/>
    </source>
</evidence>
<keyword evidence="4" id="KW-0997">Cell inner membrane</keyword>
<dbReference type="STRING" id="34002.SAMN04489859_101622"/>
<dbReference type="PANTHER" id="PTHR35334">
    <property type="entry name" value="SERINE TRANSPORTER"/>
    <property type="match status" value="1"/>
</dbReference>
<evidence type="ECO:0000256" key="4">
    <source>
        <dbReference type="ARBA" id="ARBA00022519"/>
    </source>
</evidence>
<keyword evidence="6 8" id="KW-1133">Transmembrane helix</keyword>
<feature type="transmembrane region" description="Helical" evidence="8">
    <location>
        <begin position="347"/>
        <end position="366"/>
    </location>
</feature>
<evidence type="ECO:0000313" key="10">
    <source>
        <dbReference type="Proteomes" id="UP000199054"/>
    </source>
</evidence>
<feature type="transmembrane region" description="Helical" evidence="8">
    <location>
        <begin position="100"/>
        <end position="120"/>
    </location>
</feature>
<feature type="transmembrane region" description="Helical" evidence="8">
    <location>
        <begin position="402"/>
        <end position="422"/>
    </location>
</feature>
<feature type="transmembrane region" description="Helical" evidence="8">
    <location>
        <begin position="140"/>
        <end position="160"/>
    </location>
</feature>
<reference evidence="9 10" key="1">
    <citation type="submission" date="2016-10" db="EMBL/GenBank/DDBJ databases">
        <authorList>
            <person name="de Groot N.N."/>
        </authorList>
    </citation>
    <scope>NUCLEOTIDE SEQUENCE [LARGE SCALE GENOMIC DNA]</scope>
    <source>
        <strain evidence="9 10">DSM 8512</strain>
    </source>
</reference>
<dbReference type="OrthoDB" id="1627372at2"/>
<dbReference type="PANTHER" id="PTHR35334:SF2">
    <property type="entry name" value="SERINE TRANSPORTER SDAC"/>
    <property type="match status" value="1"/>
</dbReference>
<feature type="transmembrane region" description="Helical" evidence="8">
    <location>
        <begin position="294"/>
        <end position="318"/>
    </location>
</feature>
<keyword evidence="10" id="KW-1185">Reference proteome</keyword>
<comment type="subcellular location">
    <subcellularLocation>
        <location evidence="1">Cell inner membrane</location>
        <topology evidence="1">Multi-pass membrane protein</topology>
    </subcellularLocation>
</comment>
<evidence type="ECO:0000256" key="5">
    <source>
        <dbReference type="ARBA" id="ARBA00022692"/>
    </source>
</evidence>
<feature type="transmembrane region" description="Helical" evidence="8">
    <location>
        <begin position="372"/>
        <end position="390"/>
    </location>
</feature>
<sequence>MSKPVDAAPPAAATPQGWTRYDTVWMLGLFGTAVGAGILFLPINAGIGGFWPLVVMALLIGPMTWLSHRGLSRFVCSGSRADADITDVVSEHFGPAAGRFITILYFLAIYPIVLIYGVGITNTVGSFIENQLGMAPPARWLLSGVLVAGMMLVMLAGQWIMLLVTQWLVYPLVAILIFLSLYLIPQWNLAAVREVTPLGLSLTTIWLTLPVLVFSFNHSPAISQFAVAMRRHYGADQGPAKADLVLRNTAAMLVGFVMLFVFSCVLALTPAQLAEAKQQNLPVLSYLANVNASPFVSYFGPAVAFFAIVSSFFGHYLGAAEGMHGILRGTFAPDADKVPDRVLKQGIAAFIFVTTWAAAILNPSILGLIEMLAGPVIAAILYLMPMYAVYKVPALRRYRRQLSNIFVIVAGVVTISAIFYGLF</sequence>
<keyword evidence="7 8" id="KW-0472">Membrane</keyword>
<feature type="transmembrane region" description="Helical" evidence="8">
    <location>
        <begin position="167"/>
        <end position="185"/>
    </location>
</feature>
<keyword evidence="5 8" id="KW-0812">Transmembrane</keyword>
<evidence type="ECO:0000256" key="3">
    <source>
        <dbReference type="ARBA" id="ARBA00022475"/>
    </source>
</evidence>
<dbReference type="RefSeq" id="WP_090612757.1">
    <property type="nucleotide sequence ID" value="NZ_CP067124.1"/>
</dbReference>
<evidence type="ECO:0000256" key="1">
    <source>
        <dbReference type="ARBA" id="ARBA00004429"/>
    </source>
</evidence>
<organism evidence="9 10">
    <name type="scientific">Paracoccus alcaliphilus</name>
    <dbReference type="NCBI Taxonomy" id="34002"/>
    <lineage>
        <taxon>Bacteria</taxon>
        <taxon>Pseudomonadati</taxon>
        <taxon>Pseudomonadota</taxon>
        <taxon>Alphaproteobacteria</taxon>
        <taxon>Rhodobacterales</taxon>
        <taxon>Paracoccaceae</taxon>
        <taxon>Paracoccus</taxon>
    </lineage>
</organism>
<evidence type="ECO:0000256" key="6">
    <source>
        <dbReference type="ARBA" id="ARBA00022989"/>
    </source>
</evidence>
<dbReference type="Pfam" id="PF03222">
    <property type="entry name" value="Trp_Tyr_perm"/>
    <property type="match status" value="1"/>
</dbReference>